<reference evidence="1 2" key="1">
    <citation type="submission" date="2018-09" db="EMBL/GenBank/DDBJ databases">
        <authorList>
            <person name="Wang F."/>
        </authorList>
    </citation>
    <scope>NUCLEOTIDE SEQUENCE [LARGE SCALE GENOMIC DNA]</scope>
    <source>
        <strain evidence="1 2">PLHSC7-2</strain>
    </source>
</reference>
<comment type="caution">
    <text evidence="1">The sequence shown here is derived from an EMBL/GenBank/DDBJ whole genome shotgun (WGS) entry which is preliminary data.</text>
</comment>
<name>A0A418Y8Y0_9GAMM</name>
<feature type="non-terminal residue" evidence="1">
    <location>
        <position position="112"/>
    </location>
</feature>
<dbReference type="AlphaFoldDB" id="A0A418Y8Y0"/>
<dbReference type="InterPro" id="IPR023213">
    <property type="entry name" value="CAT-like_dom_sf"/>
</dbReference>
<dbReference type="Proteomes" id="UP000283255">
    <property type="component" value="Unassembled WGS sequence"/>
</dbReference>
<reference evidence="1 2" key="2">
    <citation type="submission" date="2019-01" db="EMBL/GenBank/DDBJ databases">
        <title>Motilimonas pumilus sp. nov., isolated from the gut of sea cucumber (Apostichopus japonicus).</title>
        <authorList>
            <person name="Wang F.-Q."/>
            <person name="Ren L.-H."/>
            <person name="Lin Y.-W."/>
            <person name="Sun G.-H."/>
            <person name="Du Z.-J."/>
            <person name="Zhao J.-X."/>
            <person name="Liu X.-J."/>
            <person name="Liu L.-J."/>
        </authorList>
    </citation>
    <scope>NUCLEOTIDE SEQUENCE [LARGE SCALE GENOMIC DNA]</scope>
    <source>
        <strain evidence="1 2">PLHSC7-2</strain>
    </source>
</reference>
<dbReference type="SUPFAM" id="SSF52777">
    <property type="entry name" value="CoA-dependent acyltransferases"/>
    <property type="match status" value="1"/>
</dbReference>
<keyword evidence="2" id="KW-1185">Reference proteome</keyword>
<dbReference type="OrthoDB" id="9757559at2"/>
<dbReference type="EMBL" id="QZCH01000126">
    <property type="protein sequence ID" value="RJG35739.1"/>
    <property type="molecule type" value="Genomic_DNA"/>
</dbReference>
<sequence length="112" mass="12748">MISVFELSSTLKTLGIKLSLDDQERVIIRGEKQKLTSELVSLIREMKPEIVLLLKARQLKKRNSNISVIERECFLSLSFPQQRLWLLDQIDGGSAHYNMPAALKLLGKLDVV</sequence>
<proteinExistence type="predicted"/>
<evidence type="ECO:0000313" key="1">
    <source>
        <dbReference type="EMBL" id="RJG35739.1"/>
    </source>
</evidence>
<dbReference type="RefSeq" id="WP_147378826.1">
    <property type="nucleotide sequence ID" value="NZ_QZCH01000126.1"/>
</dbReference>
<dbReference type="Gene3D" id="3.30.559.10">
    <property type="entry name" value="Chloramphenicol acetyltransferase-like domain"/>
    <property type="match status" value="1"/>
</dbReference>
<evidence type="ECO:0000313" key="2">
    <source>
        <dbReference type="Proteomes" id="UP000283255"/>
    </source>
</evidence>
<protein>
    <submittedName>
        <fullName evidence="1">Uncharacterized protein</fullName>
    </submittedName>
</protein>
<dbReference type="Gene3D" id="1.10.10.1830">
    <property type="entry name" value="Non-ribosomal peptide synthase, adenylation domain"/>
    <property type="match status" value="1"/>
</dbReference>
<accession>A0A418Y8Y0</accession>
<gene>
    <name evidence="1" type="ORF">D1Z90_20840</name>
</gene>
<dbReference type="InterPro" id="IPR044894">
    <property type="entry name" value="TubC_N_sf"/>
</dbReference>
<organism evidence="1 2">
    <name type="scientific">Motilimonas pumila</name>
    <dbReference type="NCBI Taxonomy" id="2303987"/>
    <lineage>
        <taxon>Bacteria</taxon>
        <taxon>Pseudomonadati</taxon>
        <taxon>Pseudomonadota</taxon>
        <taxon>Gammaproteobacteria</taxon>
        <taxon>Alteromonadales</taxon>
        <taxon>Alteromonadales genera incertae sedis</taxon>
        <taxon>Motilimonas</taxon>
    </lineage>
</organism>